<dbReference type="Proteomes" id="UP001237642">
    <property type="component" value="Unassembled WGS sequence"/>
</dbReference>
<keyword evidence="7" id="KW-0067">ATP-binding</keyword>
<evidence type="ECO:0000256" key="3">
    <source>
        <dbReference type="ARBA" id="ARBA00022679"/>
    </source>
</evidence>
<dbReference type="PANTHER" id="PTHR22967">
    <property type="entry name" value="SERINE/THREONINE PROTEIN KINASE"/>
    <property type="match status" value="1"/>
</dbReference>
<dbReference type="PROSITE" id="PS50011">
    <property type="entry name" value="PROTEIN_KINASE_DOM"/>
    <property type="match status" value="2"/>
</dbReference>
<keyword evidence="8" id="KW-0325">Glycoprotein</keyword>
<evidence type="ECO:0000256" key="7">
    <source>
        <dbReference type="ARBA" id="ARBA00022840"/>
    </source>
</evidence>
<dbReference type="GO" id="GO:0005524">
    <property type="term" value="F:ATP binding"/>
    <property type="evidence" value="ECO:0007669"/>
    <property type="project" value="UniProtKB-KW"/>
</dbReference>
<evidence type="ECO:0000256" key="12">
    <source>
        <dbReference type="SAM" id="MobiDB-lite"/>
    </source>
</evidence>
<protein>
    <recommendedName>
        <fullName evidence="1">non-specific serine/threonine protein kinase</fullName>
        <ecNumber evidence="1">2.7.11.1</ecNumber>
    </recommendedName>
</protein>
<gene>
    <name evidence="14" type="ORF">POM88_000888</name>
</gene>
<keyword evidence="5" id="KW-0547">Nucleotide-binding</keyword>
<reference evidence="14" key="2">
    <citation type="submission" date="2023-05" db="EMBL/GenBank/DDBJ databases">
        <authorList>
            <person name="Schelkunov M.I."/>
        </authorList>
    </citation>
    <scope>NUCLEOTIDE SEQUENCE</scope>
    <source>
        <strain evidence="14">Hsosn_3</strain>
        <tissue evidence="14">Leaf</tissue>
    </source>
</reference>
<evidence type="ECO:0000256" key="6">
    <source>
        <dbReference type="ARBA" id="ARBA00022777"/>
    </source>
</evidence>
<proteinExistence type="predicted"/>
<feature type="domain" description="Protein kinase" evidence="13">
    <location>
        <begin position="27"/>
        <end position="297"/>
    </location>
</feature>
<evidence type="ECO:0000256" key="5">
    <source>
        <dbReference type="ARBA" id="ARBA00022741"/>
    </source>
</evidence>
<dbReference type="PROSITE" id="PS00108">
    <property type="entry name" value="PROTEIN_KINASE_ST"/>
    <property type="match status" value="2"/>
</dbReference>
<reference evidence="14" key="1">
    <citation type="submission" date="2023-02" db="EMBL/GenBank/DDBJ databases">
        <title>Genome of toxic invasive species Heracleum sosnowskyi carries increased number of genes despite the absence of recent whole-genome duplications.</title>
        <authorList>
            <person name="Schelkunov M."/>
            <person name="Shtratnikova V."/>
            <person name="Makarenko M."/>
            <person name="Klepikova A."/>
            <person name="Omelchenko D."/>
            <person name="Novikova G."/>
            <person name="Obukhova E."/>
            <person name="Bogdanov V."/>
            <person name="Penin A."/>
            <person name="Logacheva M."/>
        </authorList>
    </citation>
    <scope>NUCLEOTIDE SEQUENCE</scope>
    <source>
        <strain evidence="14">Hsosn_3</strain>
        <tissue evidence="14">Leaf</tissue>
    </source>
</reference>
<name>A0AAD8NB77_9APIA</name>
<feature type="region of interest" description="Disordered" evidence="12">
    <location>
        <begin position="326"/>
        <end position="442"/>
    </location>
</feature>
<evidence type="ECO:0000256" key="1">
    <source>
        <dbReference type="ARBA" id="ARBA00012513"/>
    </source>
</evidence>
<keyword evidence="2" id="KW-0723">Serine/threonine-protein kinase</keyword>
<dbReference type="EC" id="2.7.11.1" evidence="1"/>
<dbReference type="CDD" id="cd13985">
    <property type="entry name" value="STKc_GAK_like"/>
    <property type="match status" value="1"/>
</dbReference>
<evidence type="ECO:0000256" key="10">
    <source>
        <dbReference type="ARBA" id="ARBA00048679"/>
    </source>
</evidence>
<comment type="catalytic activity">
    <reaction evidence="9">
        <text>L-threonyl-[protein] + ATP = O-phospho-L-threonyl-[protein] + ADP + H(+)</text>
        <dbReference type="Rhea" id="RHEA:46608"/>
        <dbReference type="Rhea" id="RHEA-COMP:11060"/>
        <dbReference type="Rhea" id="RHEA-COMP:11605"/>
        <dbReference type="ChEBI" id="CHEBI:15378"/>
        <dbReference type="ChEBI" id="CHEBI:30013"/>
        <dbReference type="ChEBI" id="CHEBI:30616"/>
        <dbReference type="ChEBI" id="CHEBI:61977"/>
        <dbReference type="ChEBI" id="CHEBI:456216"/>
        <dbReference type="EC" id="2.7.11.1"/>
    </reaction>
</comment>
<dbReference type="InterPro" id="IPR036426">
    <property type="entry name" value="Bulb-type_lectin_dom_sf"/>
</dbReference>
<dbReference type="Pfam" id="PF01453">
    <property type="entry name" value="B_lectin"/>
    <property type="match status" value="1"/>
</dbReference>
<dbReference type="GO" id="GO:0005737">
    <property type="term" value="C:cytoplasm"/>
    <property type="evidence" value="ECO:0007669"/>
    <property type="project" value="TreeGrafter"/>
</dbReference>
<dbReference type="PANTHER" id="PTHR22967:SF57">
    <property type="entry name" value="AUXILIN, ISOFORM A-RELATED"/>
    <property type="match status" value="1"/>
</dbReference>
<evidence type="ECO:0000256" key="4">
    <source>
        <dbReference type="ARBA" id="ARBA00022729"/>
    </source>
</evidence>
<keyword evidence="4" id="KW-0732">Signal</keyword>
<dbReference type="SUPFAM" id="SSF56112">
    <property type="entry name" value="Protein kinase-like (PK-like)"/>
    <property type="match status" value="2"/>
</dbReference>
<keyword evidence="3" id="KW-0808">Transferase</keyword>
<comment type="caution">
    <text evidence="14">The sequence shown here is derived from an EMBL/GenBank/DDBJ whole genome shotgun (WGS) entry which is preliminary data.</text>
</comment>
<evidence type="ECO:0000256" key="9">
    <source>
        <dbReference type="ARBA" id="ARBA00047899"/>
    </source>
</evidence>
<dbReference type="Gene3D" id="2.90.10.30">
    <property type="match status" value="1"/>
</dbReference>
<sequence length="1051" mass="116909">MWRFKPFMHKEQAGLEGRVIDIGNLKFHVRNVIAEGGFSCVYLARDAINGSKQYAVKHIICNDEESLDLVMKELSVMKSLKGHPNIVTLCAHTMMDMGRTKEALFVMEYCEKSLVNVLESRGAGYYEEKQILAIFRDVCNAVFAMHCQSPPIAHRDLKAENLLLGSDGLWKLCDFGSISTNHKRFEKAEEMGIEEDNIRKHTTPAYRAPEMWDLFRKDLINEKVDIWALGCLLFRISYFKSAFDGESKLQVLNGNYRIPDLPKYSSELTGLIRDMLQSSPDDRPDITQVWFRVNGLLPEGLQKSLPDKTPEMKQHGADTHQENLATTAHKGSPMPRRSPPPPPSGTETHQKAGTGGPIGAFWTTQHGKDSVVTDDKIKPKYDESANNISSGHDKGHPERPVQRSSYNKPTSGPSKDFEINFFPDNSGHASEKSKSLKPDTPPAFQGDAFNAFVAEFDNTKVGPISDGKKSGKEELLEAEIERLKEQLKQANVEKAEVTSKYEKLAAICRSQRQELQELKQTLASKTPNIDVLRNQSSPSMKSSTPPQREKVEGTVWEPQQGLYDKNSPSPDTTKPWKPFDNVPSSQTSSTDSTPKHPPAATPHPGVGTAGRTRSDSGVITPNGQSIWKAENVANGVTYASLLDTGNFVLASENSSKYMWESFRYPSDTMLPTQVLDVGGVLSSPMTKNNYSKGHFQLHLRPNGYIKVVKRNGVAVNLTLGNIASTQDFYHKATLDFDGIFTQYAHPKNPNNGIWDKAWFSVWYEPKDICTSLSGDLGDGACGFNNICAVDVEGRPTCECIPGFSLVDSSNQYSGCKQEKVQKCNQRSKPEELFEMQTMNNAFWPSSANYERFPLQNEEVCNGSCFNDCNCVVAVVKDGTCWKKKLPLSYGRLGRNTYGKVLVKIPKVDGSSGNKISRNPNGAKKDQAAVILVVSVLLGSNRLLVYEFMSNGTLASFLFGISRPDWNKRLQMAYGIARGLMYLHEECSSQIIHCDIKPQNILLDDTFTTKISDFGLAKLLASDQTRTSTVIRGTKGYVAPEWFRNSSVTAKP</sequence>
<dbReference type="FunFam" id="1.10.510.10:FF:001023">
    <property type="entry name" value="Os07g0541700 protein"/>
    <property type="match status" value="1"/>
</dbReference>
<feature type="coiled-coil region" evidence="11">
    <location>
        <begin position="473"/>
        <end position="521"/>
    </location>
</feature>
<evidence type="ECO:0000259" key="13">
    <source>
        <dbReference type="PROSITE" id="PS50011"/>
    </source>
</evidence>
<feature type="compositionally biased region" description="Basic and acidic residues" evidence="12">
    <location>
        <begin position="391"/>
        <end position="401"/>
    </location>
</feature>
<dbReference type="InterPro" id="IPR011009">
    <property type="entry name" value="Kinase-like_dom_sf"/>
</dbReference>
<feature type="compositionally biased region" description="Basic and acidic residues" evidence="12">
    <location>
        <begin position="366"/>
        <end position="383"/>
    </location>
</feature>
<dbReference type="SUPFAM" id="SSF51110">
    <property type="entry name" value="alpha-D-mannose-specific plant lectins"/>
    <property type="match status" value="1"/>
</dbReference>
<comment type="catalytic activity">
    <reaction evidence="10">
        <text>L-seryl-[protein] + ATP = O-phospho-L-seryl-[protein] + ADP + H(+)</text>
        <dbReference type="Rhea" id="RHEA:17989"/>
        <dbReference type="Rhea" id="RHEA-COMP:9863"/>
        <dbReference type="Rhea" id="RHEA-COMP:11604"/>
        <dbReference type="ChEBI" id="CHEBI:15378"/>
        <dbReference type="ChEBI" id="CHEBI:29999"/>
        <dbReference type="ChEBI" id="CHEBI:30616"/>
        <dbReference type="ChEBI" id="CHEBI:83421"/>
        <dbReference type="ChEBI" id="CHEBI:456216"/>
        <dbReference type="EC" id="2.7.11.1"/>
    </reaction>
</comment>
<dbReference type="EMBL" id="JAUIZM010000001">
    <property type="protein sequence ID" value="KAK1401283.1"/>
    <property type="molecule type" value="Genomic_DNA"/>
</dbReference>
<dbReference type="Gene3D" id="1.10.510.10">
    <property type="entry name" value="Transferase(Phosphotransferase) domain 1"/>
    <property type="match status" value="2"/>
</dbReference>
<dbReference type="AlphaFoldDB" id="A0AAD8NB77"/>
<evidence type="ECO:0000256" key="8">
    <source>
        <dbReference type="ARBA" id="ARBA00023180"/>
    </source>
</evidence>
<feature type="compositionally biased region" description="Polar residues" evidence="12">
    <location>
        <begin position="402"/>
        <end position="413"/>
    </location>
</feature>
<evidence type="ECO:0000313" key="15">
    <source>
        <dbReference type="Proteomes" id="UP001237642"/>
    </source>
</evidence>
<dbReference type="Pfam" id="PF00069">
    <property type="entry name" value="Pkinase"/>
    <property type="match status" value="2"/>
</dbReference>
<feature type="compositionally biased region" description="Polar residues" evidence="12">
    <location>
        <begin position="526"/>
        <end position="546"/>
    </location>
</feature>
<dbReference type="GO" id="GO:0004674">
    <property type="term" value="F:protein serine/threonine kinase activity"/>
    <property type="evidence" value="ECO:0007669"/>
    <property type="project" value="UniProtKB-KW"/>
</dbReference>
<evidence type="ECO:0000256" key="11">
    <source>
        <dbReference type="SAM" id="Coils"/>
    </source>
</evidence>
<keyword evidence="15" id="KW-1185">Reference proteome</keyword>
<keyword evidence="6 14" id="KW-0418">Kinase</keyword>
<organism evidence="14 15">
    <name type="scientific">Heracleum sosnowskyi</name>
    <dbReference type="NCBI Taxonomy" id="360622"/>
    <lineage>
        <taxon>Eukaryota</taxon>
        <taxon>Viridiplantae</taxon>
        <taxon>Streptophyta</taxon>
        <taxon>Embryophyta</taxon>
        <taxon>Tracheophyta</taxon>
        <taxon>Spermatophyta</taxon>
        <taxon>Magnoliopsida</taxon>
        <taxon>eudicotyledons</taxon>
        <taxon>Gunneridae</taxon>
        <taxon>Pentapetalae</taxon>
        <taxon>asterids</taxon>
        <taxon>campanulids</taxon>
        <taxon>Apiales</taxon>
        <taxon>Apiaceae</taxon>
        <taxon>Apioideae</taxon>
        <taxon>apioid superclade</taxon>
        <taxon>Tordylieae</taxon>
        <taxon>Tordyliinae</taxon>
        <taxon>Heracleum</taxon>
    </lineage>
</organism>
<evidence type="ECO:0000256" key="2">
    <source>
        <dbReference type="ARBA" id="ARBA00022527"/>
    </source>
</evidence>
<evidence type="ECO:0000313" key="14">
    <source>
        <dbReference type="EMBL" id="KAK1401283.1"/>
    </source>
</evidence>
<feature type="domain" description="Protein kinase" evidence="13">
    <location>
        <begin position="854"/>
        <end position="1051"/>
    </location>
</feature>
<dbReference type="FunFam" id="1.10.510.10:FF:000349">
    <property type="entry name" value="probable serine/threonine-protein kinase DDB_G0280111"/>
    <property type="match status" value="1"/>
</dbReference>
<feature type="region of interest" description="Disordered" evidence="12">
    <location>
        <begin position="526"/>
        <end position="621"/>
    </location>
</feature>
<accession>A0AAD8NB77</accession>
<dbReference type="SMART" id="SM00220">
    <property type="entry name" value="S_TKc"/>
    <property type="match status" value="1"/>
</dbReference>
<dbReference type="InterPro" id="IPR000719">
    <property type="entry name" value="Prot_kinase_dom"/>
</dbReference>
<dbReference type="InterPro" id="IPR008271">
    <property type="entry name" value="Ser/Thr_kinase_AS"/>
</dbReference>
<dbReference type="InterPro" id="IPR001480">
    <property type="entry name" value="Bulb-type_lectin_dom"/>
</dbReference>
<keyword evidence="11" id="KW-0175">Coiled coil</keyword>